<proteinExistence type="inferred from homology"/>
<comment type="similarity">
    <text evidence="1">Belongs to the LAMTOR3 family.</text>
</comment>
<keyword evidence="3" id="KW-1185">Reference proteome</keyword>
<dbReference type="Gene3D" id="3.30.450.30">
    <property type="entry name" value="Dynein light chain 2a, cytoplasmic"/>
    <property type="match status" value="1"/>
</dbReference>
<dbReference type="OrthoDB" id="343907at2759"/>
<dbReference type="Pfam" id="PF08923">
    <property type="entry name" value="MAPKK1_Int"/>
    <property type="match status" value="1"/>
</dbReference>
<evidence type="ECO:0000313" key="2">
    <source>
        <dbReference type="EMBL" id="CEG41576.1"/>
    </source>
</evidence>
<dbReference type="SMART" id="SM01278">
    <property type="entry name" value="MAPKK1_Int"/>
    <property type="match status" value="1"/>
</dbReference>
<dbReference type="InterPro" id="IPR015019">
    <property type="entry name" value="LAMTOR3"/>
</dbReference>
<dbReference type="GO" id="GO:0071230">
    <property type="term" value="P:cellular response to amino acid stimulus"/>
    <property type="evidence" value="ECO:0007669"/>
    <property type="project" value="TreeGrafter"/>
</dbReference>
<evidence type="ECO:0000256" key="1">
    <source>
        <dbReference type="ARBA" id="ARBA00005356"/>
    </source>
</evidence>
<dbReference type="GO" id="GO:0071986">
    <property type="term" value="C:Ragulator complex"/>
    <property type="evidence" value="ECO:0007669"/>
    <property type="project" value="TreeGrafter"/>
</dbReference>
<dbReference type="AlphaFoldDB" id="A0A0P1AK10"/>
<dbReference type="FunFam" id="3.30.450.30:FF:000018">
    <property type="entry name" value="Mitogen-activated protein kinase kinase 1 interacting protein"/>
    <property type="match status" value="1"/>
</dbReference>
<dbReference type="PANTHER" id="PTHR13378">
    <property type="entry name" value="REGULATOR COMPLEX PROTEIN LAMTOR3"/>
    <property type="match status" value="1"/>
</dbReference>
<protein>
    <submittedName>
        <fullName evidence="2">Ragulator complex protein lamtor3-a-like</fullName>
    </submittedName>
</protein>
<dbReference type="PANTHER" id="PTHR13378:SF1">
    <property type="entry name" value="RAGULATOR COMPLEX PROTEIN LAMTOR3"/>
    <property type="match status" value="1"/>
</dbReference>
<organism evidence="2 3">
    <name type="scientific">Plasmopara halstedii</name>
    <name type="common">Downy mildew of sunflower</name>
    <dbReference type="NCBI Taxonomy" id="4781"/>
    <lineage>
        <taxon>Eukaryota</taxon>
        <taxon>Sar</taxon>
        <taxon>Stramenopiles</taxon>
        <taxon>Oomycota</taxon>
        <taxon>Peronosporomycetes</taxon>
        <taxon>Peronosporales</taxon>
        <taxon>Peronosporaceae</taxon>
        <taxon>Plasmopara</taxon>
    </lineage>
</organism>
<dbReference type="GeneID" id="36406968"/>
<dbReference type="EMBL" id="CCYD01000553">
    <property type="protein sequence ID" value="CEG41576.1"/>
    <property type="molecule type" value="Genomic_DNA"/>
</dbReference>
<reference evidence="3" key="1">
    <citation type="submission" date="2014-09" db="EMBL/GenBank/DDBJ databases">
        <authorList>
            <person name="Sharma Rahul"/>
            <person name="Thines Marco"/>
        </authorList>
    </citation>
    <scope>NUCLEOTIDE SEQUENCE [LARGE SCALE GENOMIC DNA]</scope>
</reference>
<accession>A0A0P1AK10</accession>
<dbReference type="RefSeq" id="XP_024577945.1">
    <property type="nucleotide sequence ID" value="XM_024727361.1"/>
</dbReference>
<dbReference type="GO" id="GO:0032008">
    <property type="term" value="P:positive regulation of TOR signaling"/>
    <property type="evidence" value="ECO:0007669"/>
    <property type="project" value="TreeGrafter"/>
</dbReference>
<name>A0A0P1AK10_PLAHL</name>
<sequence>MDTVTEMSPILKEKLNDVLSRYDALEAILVCTSEGVPLLTVSAEEESELSYECTETVLSTVFAGAAEQVGKLKLGAVQTVTAFFDDVVLIHINHAPLVITLVASNSPQIGALQALANELRPALTPLKKCVESADVH</sequence>
<dbReference type="SUPFAM" id="SSF103196">
    <property type="entry name" value="Roadblock/LC7 domain"/>
    <property type="match status" value="1"/>
</dbReference>
<evidence type="ECO:0000313" key="3">
    <source>
        <dbReference type="Proteomes" id="UP000054928"/>
    </source>
</evidence>
<dbReference type="OMA" id="YQVIQMN"/>
<dbReference type="Proteomes" id="UP000054928">
    <property type="component" value="Unassembled WGS sequence"/>
</dbReference>